<dbReference type="InterPro" id="IPR029044">
    <property type="entry name" value="Nucleotide-diphossugar_trans"/>
</dbReference>
<dbReference type="EMBL" id="WTPX01000007">
    <property type="protein sequence ID" value="NNJ24392.1"/>
    <property type="molecule type" value="Genomic_DNA"/>
</dbReference>
<protein>
    <submittedName>
        <fullName evidence="1">Uncharacterized protein</fullName>
    </submittedName>
</protein>
<sequence>MLFSANDAVFDWTVAYLESYRAHNPDLPLAWMPFDDRCERVAALADDYAFTTYEDPAFERLEAIGRTLDLGLTAYGPRWFRRYAAFWGPFERFVYQDCRQLVLCDLTEFVGASEQYGFDLLHFDCAIDQVYEPGPVRREFLRRGRGRGFMSGQWASRRGLFDLETLERFAEECVAVREQMNPRNTDQFFLNYCCDAGTTVSDEANDEAGGERPIVTGHFAEVLGDLCRDAWVRQPGRVYRDQAGVARRWDHGGIDHGKRVPILHWAGLPLSPAMPEAELFYSYRNRRDGAGRRSIDALRRRASRPLLRLADKARRQRQINTLWHRLRGRR</sequence>
<keyword evidence="2" id="KW-1185">Reference proteome</keyword>
<proteinExistence type="predicted"/>
<comment type="caution">
    <text evidence="1">The sequence shown here is derived from an EMBL/GenBank/DDBJ whole genome shotgun (WGS) entry which is preliminary data.</text>
</comment>
<reference evidence="1 2" key="1">
    <citation type="journal article" date="2020" name="Syst. Appl. Microbiol.">
        <title>Alienimonas chondri sp. nov., a novel planctomycete isolated from the biofilm of the red alga Chondrus crispus.</title>
        <authorList>
            <person name="Vitorino I."/>
            <person name="Albuquerque L."/>
            <person name="Wiegand S."/>
            <person name="Kallscheuer N."/>
            <person name="da Costa M.S."/>
            <person name="Lobo-da-Cunha A."/>
            <person name="Jogler C."/>
            <person name="Lage O.M."/>
        </authorList>
    </citation>
    <scope>NUCLEOTIDE SEQUENCE [LARGE SCALE GENOMIC DNA]</scope>
    <source>
        <strain evidence="1 2">LzC2</strain>
    </source>
</reference>
<evidence type="ECO:0000313" key="1">
    <source>
        <dbReference type="EMBL" id="NNJ24392.1"/>
    </source>
</evidence>
<gene>
    <name evidence="1" type="ORF">LzC2_04490</name>
</gene>
<name>A0ABX1VAS6_9PLAN</name>
<evidence type="ECO:0000313" key="2">
    <source>
        <dbReference type="Proteomes" id="UP000609651"/>
    </source>
</evidence>
<accession>A0ABX1VAS6</accession>
<organism evidence="1 2">
    <name type="scientific">Alienimonas chondri</name>
    <dbReference type="NCBI Taxonomy" id="2681879"/>
    <lineage>
        <taxon>Bacteria</taxon>
        <taxon>Pseudomonadati</taxon>
        <taxon>Planctomycetota</taxon>
        <taxon>Planctomycetia</taxon>
        <taxon>Planctomycetales</taxon>
        <taxon>Planctomycetaceae</taxon>
        <taxon>Alienimonas</taxon>
    </lineage>
</organism>
<dbReference type="SUPFAM" id="SSF53448">
    <property type="entry name" value="Nucleotide-diphospho-sugar transferases"/>
    <property type="match status" value="1"/>
</dbReference>
<dbReference type="Proteomes" id="UP000609651">
    <property type="component" value="Unassembled WGS sequence"/>
</dbReference>